<evidence type="ECO:0000313" key="1">
    <source>
        <dbReference type="EMBL" id="GHO99142.1"/>
    </source>
</evidence>
<dbReference type="AlphaFoldDB" id="A0A8J3N5C9"/>
<organism evidence="1 2">
    <name type="scientific">Reticulibacter mediterranei</name>
    <dbReference type="NCBI Taxonomy" id="2778369"/>
    <lineage>
        <taxon>Bacteria</taxon>
        <taxon>Bacillati</taxon>
        <taxon>Chloroflexota</taxon>
        <taxon>Ktedonobacteria</taxon>
        <taxon>Ktedonobacterales</taxon>
        <taxon>Reticulibacteraceae</taxon>
        <taxon>Reticulibacter</taxon>
    </lineage>
</organism>
<evidence type="ECO:0000313" key="2">
    <source>
        <dbReference type="Proteomes" id="UP000597444"/>
    </source>
</evidence>
<name>A0A8J3N5C9_9CHLR</name>
<proteinExistence type="predicted"/>
<sequence>MVQQLYATIYTLPQMPASQFCTQERGPHYTLMFRQGDKTLVRVIAMRDGCRPVALAGEAHDRQATQEFWRQLDQAIYHASPPASVQWLALMPIPQAGHSSQTARILSAATTQHLYDAILALPLAVPNNGSLTGPATYQLVFHTAHQTIPSSIDMQHNLVSLSGKLQSRTGVYTMNDQFKRMLAATLAAAPFAPAHPDALSFLIQKEKASVSSQTARIDDQAFIATFYAHILALHPVQSRPDCPSEADKVVGKATWYTIRFTQWSLPVLQVSAYEGSCLRVENSSTGQPYQGDQEFWDLAHQAAGKP</sequence>
<accession>A0A8J3N5C9</accession>
<reference evidence="1" key="1">
    <citation type="submission" date="2020-10" db="EMBL/GenBank/DDBJ databases">
        <title>Taxonomic study of unclassified bacteria belonging to the class Ktedonobacteria.</title>
        <authorList>
            <person name="Yabe S."/>
            <person name="Wang C.M."/>
            <person name="Zheng Y."/>
            <person name="Sakai Y."/>
            <person name="Cavaletti L."/>
            <person name="Monciardini P."/>
            <person name="Donadio S."/>
        </authorList>
    </citation>
    <scope>NUCLEOTIDE SEQUENCE</scope>
    <source>
        <strain evidence="1">ID150040</strain>
    </source>
</reference>
<dbReference type="EMBL" id="BNJK01000002">
    <property type="protein sequence ID" value="GHO99142.1"/>
    <property type="molecule type" value="Genomic_DNA"/>
</dbReference>
<protein>
    <submittedName>
        <fullName evidence="1">Uncharacterized protein</fullName>
    </submittedName>
</protein>
<gene>
    <name evidence="1" type="ORF">KSF_091900</name>
</gene>
<comment type="caution">
    <text evidence="1">The sequence shown here is derived from an EMBL/GenBank/DDBJ whole genome shotgun (WGS) entry which is preliminary data.</text>
</comment>
<dbReference type="Proteomes" id="UP000597444">
    <property type="component" value="Unassembled WGS sequence"/>
</dbReference>
<keyword evidence="2" id="KW-1185">Reference proteome</keyword>